<reference evidence="1" key="1">
    <citation type="submission" date="2015-06" db="EMBL/GenBank/DDBJ databases">
        <authorList>
            <person name="Liu B."/>
            <person name="Wang J."/>
            <person name="Zhu Y."/>
            <person name="Liu G."/>
            <person name="Chen Q."/>
            <person name="Zheng C."/>
            <person name="Che J."/>
            <person name="Ge C."/>
            <person name="Shi H."/>
            <person name="Pan Z."/>
            <person name="Liu X."/>
        </authorList>
    </citation>
    <scope>NUCLEOTIDE SEQUENCE [LARGE SCALE GENOMIC DNA]</scope>
    <source>
        <strain evidence="1">DSM 16346</strain>
    </source>
</reference>
<dbReference type="Gene3D" id="3.30.70.1280">
    <property type="entry name" value="SP0830-like domains"/>
    <property type="match status" value="1"/>
</dbReference>
<dbReference type="InterPro" id="IPR012545">
    <property type="entry name" value="DUF1697"/>
</dbReference>
<comment type="caution">
    <text evidence="1">The sequence shown here is derived from an EMBL/GenBank/DDBJ whole genome shotgun (WGS) entry which is preliminary data.</text>
</comment>
<keyword evidence="2" id="KW-1185">Reference proteome</keyword>
<organism evidence="1 2">
    <name type="scientific">Guptibacillus hwajinpoensis</name>
    <dbReference type="NCBI Taxonomy" id="208199"/>
    <lineage>
        <taxon>Bacteria</taxon>
        <taxon>Bacillati</taxon>
        <taxon>Bacillota</taxon>
        <taxon>Bacilli</taxon>
        <taxon>Bacillales</taxon>
        <taxon>Guptibacillaceae</taxon>
        <taxon>Guptibacillus</taxon>
    </lineage>
</organism>
<dbReference type="EMBL" id="LELK01000004">
    <property type="protein sequence ID" value="KMM36659.1"/>
    <property type="molecule type" value="Genomic_DNA"/>
</dbReference>
<dbReference type="PIRSF" id="PIRSF008502">
    <property type="entry name" value="UCP008502"/>
    <property type="match status" value="1"/>
</dbReference>
<dbReference type="RefSeq" id="WP_048311371.1">
    <property type="nucleotide sequence ID" value="NZ_CP119526.1"/>
</dbReference>
<protein>
    <submittedName>
        <fullName evidence="1">Cytoplasmic protein</fullName>
    </submittedName>
</protein>
<dbReference type="Pfam" id="PF08002">
    <property type="entry name" value="DUF1697"/>
    <property type="match status" value="1"/>
</dbReference>
<evidence type="ECO:0000313" key="1">
    <source>
        <dbReference type="EMBL" id="KMM36659.1"/>
    </source>
</evidence>
<dbReference type="Proteomes" id="UP000035996">
    <property type="component" value="Unassembled WGS sequence"/>
</dbReference>
<dbReference type="SUPFAM" id="SSF160379">
    <property type="entry name" value="SP0830-like"/>
    <property type="match status" value="1"/>
</dbReference>
<dbReference type="OrthoDB" id="9806494at2"/>
<dbReference type="PANTHER" id="PTHR36439:SF1">
    <property type="entry name" value="DUF1697 DOMAIN-CONTAINING PROTEIN"/>
    <property type="match status" value="1"/>
</dbReference>
<accession>A0A0J6CXA1</accession>
<gene>
    <name evidence="1" type="ORF">AB986_11910</name>
</gene>
<dbReference type="AlphaFoldDB" id="A0A0J6CXA1"/>
<dbReference type="PATRIC" id="fig|157733.3.peg.402"/>
<sequence length="182" mass="20746">MTNYIGFLRGINVGGRNKIKMADLRTMLEEMNLNNVKTYIQSGNLLFDSDQPKDSLCDRIEKQIKATFDLTVPVVLRTAKEVENIRESCPFSKEQLSKAEASSTGESLYVALLSEYPSQEANTTLSSCTFEKEEFHVHGRDVYLLFYDSIRNAKVIPKLNKLDPKATIRNWKTINKLLDMVT</sequence>
<dbReference type="PANTHER" id="PTHR36439">
    <property type="entry name" value="BLL4334 PROTEIN"/>
    <property type="match status" value="1"/>
</dbReference>
<dbReference type="STRING" id="157733.AB986_11910"/>
<name>A0A0J6CXA1_9BACL</name>
<proteinExistence type="predicted"/>
<evidence type="ECO:0000313" key="2">
    <source>
        <dbReference type="Proteomes" id="UP000035996"/>
    </source>
</evidence>